<keyword evidence="2" id="KW-1185">Reference proteome</keyword>
<reference evidence="2" key="1">
    <citation type="submission" date="2016-06" db="EMBL/GenBank/DDBJ databases">
        <authorList>
            <person name="Radolfova-Krizova L."/>
            <person name="Nemec A."/>
        </authorList>
    </citation>
    <scope>NUCLEOTIDE SEQUENCE [LARGE SCALE GENOMIC DNA]</scope>
    <source>
        <strain evidence="2">ANC 4275</strain>
    </source>
</reference>
<evidence type="ECO:0000313" key="1">
    <source>
        <dbReference type="EMBL" id="OBX29667.1"/>
    </source>
</evidence>
<evidence type="ECO:0000313" key="2">
    <source>
        <dbReference type="Proteomes" id="UP000185753"/>
    </source>
</evidence>
<sequence>MKKSILVLSCVISSLVGCQLISPIFVDYNGVRRDVAQWINGQTLLSMQQKRSLAQLSKAQQPIVRLNLNDSIAVHNIAKNNQIALHCAQIHHVSANKIKKLQEQIFNPADFEKLKQFEQVAPKFKLDAQSIQCE</sequence>
<accession>A0A1A7RG83</accession>
<protein>
    <recommendedName>
        <fullName evidence="3">Lipoprotein</fullName>
    </recommendedName>
</protein>
<dbReference type="OrthoDB" id="6717511at2"/>
<organism evidence="1 2">
    <name type="scientific">Acinetobacter gandensis</name>
    <dbReference type="NCBI Taxonomy" id="1443941"/>
    <lineage>
        <taxon>Bacteria</taxon>
        <taxon>Pseudomonadati</taxon>
        <taxon>Pseudomonadota</taxon>
        <taxon>Gammaproteobacteria</taxon>
        <taxon>Moraxellales</taxon>
        <taxon>Moraxellaceae</taxon>
        <taxon>Acinetobacter</taxon>
    </lineage>
</organism>
<dbReference type="EMBL" id="LZDS01000004">
    <property type="protein sequence ID" value="OBX29667.1"/>
    <property type="molecule type" value="Genomic_DNA"/>
</dbReference>
<proteinExistence type="predicted"/>
<dbReference type="AlphaFoldDB" id="A0A1A7RG83"/>
<dbReference type="Proteomes" id="UP000185753">
    <property type="component" value="Unassembled WGS sequence"/>
</dbReference>
<evidence type="ECO:0008006" key="3">
    <source>
        <dbReference type="Google" id="ProtNLM"/>
    </source>
</evidence>
<dbReference type="RefSeq" id="WP_067762341.1">
    <property type="nucleotide sequence ID" value="NZ_CP183909.1"/>
</dbReference>
<gene>
    <name evidence="1" type="ORF">A9J31_12315</name>
</gene>
<comment type="caution">
    <text evidence="1">The sequence shown here is derived from an EMBL/GenBank/DDBJ whole genome shotgun (WGS) entry which is preliminary data.</text>
</comment>
<dbReference type="PROSITE" id="PS51257">
    <property type="entry name" value="PROKAR_LIPOPROTEIN"/>
    <property type="match status" value="1"/>
</dbReference>
<name>A0A1A7RG83_9GAMM</name>